<comment type="caution">
    <text evidence="1">The sequence shown here is derived from an EMBL/GenBank/DDBJ whole genome shotgun (WGS) entry which is preliminary data.</text>
</comment>
<gene>
    <name evidence="1" type="ORF">AAFF_G00026450</name>
</gene>
<keyword evidence="2" id="KW-1185">Reference proteome</keyword>
<dbReference type="AlphaFoldDB" id="A0AAD7WGB3"/>
<proteinExistence type="predicted"/>
<sequence length="63" mass="6858">MVWNSLMAACVLCPSPNRYAAIAYTCRGYLYISYACVPLLSHNATGYNTAIFLTTCSLLCLGL</sequence>
<protein>
    <submittedName>
        <fullName evidence="1">Uncharacterized protein</fullName>
    </submittedName>
</protein>
<accession>A0AAD7WGB3</accession>
<evidence type="ECO:0000313" key="2">
    <source>
        <dbReference type="Proteomes" id="UP001221898"/>
    </source>
</evidence>
<evidence type="ECO:0000313" key="1">
    <source>
        <dbReference type="EMBL" id="KAJ8395937.1"/>
    </source>
</evidence>
<organism evidence="1 2">
    <name type="scientific">Aldrovandia affinis</name>
    <dbReference type="NCBI Taxonomy" id="143900"/>
    <lineage>
        <taxon>Eukaryota</taxon>
        <taxon>Metazoa</taxon>
        <taxon>Chordata</taxon>
        <taxon>Craniata</taxon>
        <taxon>Vertebrata</taxon>
        <taxon>Euteleostomi</taxon>
        <taxon>Actinopterygii</taxon>
        <taxon>Neopterygii</taxon>
        <taxon>Teleostei</taxon>
        <taxon>Notacanthiformes</taxon>
        <taxon>Halosauridae</taxon>
        <taxon>Aldrovandia</taxon>
    </lineage>
</organism>
<dbReference type="EMBL" id="JAINUG010000111">
    <property type="protein sequence ID" value="KAJ8395937.1"/>
    <property type="molecule type" value="Genomic_DNA"/>
</dbReference>
<dbReference type="Proteomes" id="UP001221898">
    <property type="component" value="Unassembled WGS sequence"/>
</dbReference>
<name>A0AAD7WGB3_9TELE</name>
<reference evidence="1" key="1">
    <citation type="journal article" date="2023" name="Science">
        <title>Genome structures resolve the early diversification of teleost fishes.</title>
        <authorList>
            <person name="Parey E."/>
            <person name="Louis A."/>
            <person name="Montfort J."/>
            <person name="Bouchez O."/>
            <person name="Roques C."/>
            <person name="Iampietro C."/>
            <person name="Lluch J."/>
            <person name="Castinel A."/>
            <person name="Donnadieu C."/>
            <person name="Desvignes T."/>
            <person name="Floi Bucao C."/>
            <person name="Jouanno E."/>
            <person name="Wen M."/>
            <person name="Mejri S."/>
            <person name="Dirks R."/>
            <person name="Jansen H."/>
            <person name="Henkel C."/>
            <person name="Chen W.J."/>
            <person name="Zahm M."/>
            <person name="Cabau C."/>
            <person name="Klopp C."/>
            <person name="Thompson A.W."/>
            <person name="Robinson-Rechavi M."/>
            <person name="Braasch I."/>
            <person name="Lecointre G."/>
            <person name="Bobe J."/>
            <person name="Postlethwait J.H."/>
            <person name="Berthelot C."/>
            <person name="Roest Crollius H."/>
            <person name="Guiguen Y."/>
        </authorList>
    </citation>
    <scope>NUCLEOTIDE SEQUENCE</scope>
    <source>
        <strain evidence="1">NC1722</strain>
    </source>
</reference>